<dbReference type="InterPro" id="IPR016181">
    <property type="entry name" value="Acyl_CoA_acyltransferase"/>
</dbReference>
<dbReference type="EMBL" id="CP022753">
    <property type="protein sequence ID" value="ASU81847.1"/>
    <property type="molecule type" value="Genomic_DNA"/>
</dbReference>
<reference evidence="2 3" key="1">
    <citation type="submission" date="2017-08" db="EMBL/GenBank/DDBJ databases">
        <title>The complete genome sequence of Nocardiopsis gilva YIM 90087.</title>
        <authorList>
            <person name="Yin M."/>
            <person name="Tang S."/>
        </authorList>
    </citation>
    <scope>NUCLEOTIDE SEQUENCE [LARGE SCALE GENOMIC DNA]</scope>
    <source>
        <strain evidence="2 3">YIM 90087</strain>
    </source>
</reference>
<dbReference type="Pfam" id="PF00583">
    <property type="entry name" value="Acetyltransf_1"/>
    <property type="match status" value="1"/>
</dbReference>
<protein>
    <submittedName>
        <fullName evidence="2">N-acetyltransferase</fullName>
    </submittedName>
</protein>
<evidence type="ECO:0000313" key="3">
    <source>
        <dbReference type="Proteomes" id="UP000215005"/>
    </source>
</evidence>
<dbReference type="GO" id="GO:0016747">
    <property type="term" value="F:acyltransferase activity, transferring groups other than amino-acyl groups"/>
    <property type="evidence" value="ECO:0007669"/>
    <property type="project" value="InterPro"/>
</dbReference>
<evidence type="ECO:0000259" key="1">
    <source>
        <dbReference type="PROSITE" id="PS51186"/>
    </source>
</evidence>
<proteinExistence type="predicted"/>
<dbReference type="InterPro" id="IPR000182">
    <property type="entry name" value="GNAT_dom"/>
</dbReference>
<dbReference type="PROSITE" id="PS51186">
    <property type="entry name" value="GNAT"/>
    <property type="match status" value="1"/>
</dbReference>
<dbReference type="RefSeq" id="WP_083920147.1">
    <property type="nucleotide sequence ID" value="NZ_ANBG01000445.1"/>
</dbReference>
<keyword evidence="3" id="KW-1185">Reference proteome</keyword>
<gene>
    <name evidence="2" type="ORF">CDO52_02745</name>
</gene>
<dbReference type="Gene3D" id="3.40.630.30">
    <property type="match status" value="1"/>
</dbReference>
<dbReference type="OrthoDB" id="5763584at2"/>
<dbReference type="AlphaFoldDB" id="A0A223S178"/>
<name>A0A223S178_9ACTN</name>
<organism evidence="2 3">
    <name type="scientific">Nocardiopsis gilva YIM 90087</name>
    <dbReference type="NCBI Taxonomy" id="1235441"/>
    <lineage>
        <taxon>Bacteria</taxon>
        <taxon>Bacillati</taxon>
        <taxon>Actinomycetota</taxon>
        <taxon>Actinomycetes</taxon>
        <taxon>Streptosporangiales</taxon>
        <taxon>Nocardiopsidaceae</taxon>
        <taxon>Nocardiopsis</taxon>
    </lineage>
</organism>
<sequence>MHQQKRLDRLNARLCASPAFCPVGVGEGRRFRRWELASFCELAFEEFLDPRTMTSGEQQQRVGNLRDRNLWECDEDDFATRYWLVTEGGVVGTLGVGTHVVGFDSVRLQSLYVHPGVRRSGIASRVLETVYNAAIAEGLGGIHLETHWAWQDSLKFYLGRGLRVANWKHGIALARDRRFPHHTFHSDQDKTTLLVEHDGAMRPLVAAERDGTRLLLQETDLQRELAASDTGWSVLLHGKATLALRLAMDGWPLVRSQEAWKEAPLHSDIGAPEGLAYKIKIFEEAARGDGWRVDTPDIPGLSALPTN</sequence>
<dbReference type="KEGG" id="ngv:CDO52_02745"/>
<evidence type="ECO:0000313" key="2">
    <source>
        <dbReference type="EMBL" id="ASU81847.1"/>
    </source>
</evidence>
<feature type="domain" description="N-acetyltransferase" evidence="1">
    <location>
        <begin position="26"/>
        <end position="180"/>
    </location>
</feature>
<keyword evidence="2" id="KW-0808">Transferase</keyword>
<dbReference type="CDD" id="cd04301">
    <property type="entry name" value="NAT_SF"/>
    <property type="match status" value="1"/>
</dbReference>
<dbReference type="SUPFAM" id="SSF55729">
    <property type="entry name" value="Acyl-CoA N-acyltransferases (Nat)"/>
    <property type="match status" value="1"/>
</dbReference>
<accession>A0A223S178</accession>
<dbReference type="Proteomes" id="UP000215005">
    <property type="component" value="Chromosome"/>
</dbReference>